<evidence type="ECO:0000313" key="7">
    <source>
        <dbReference type="Proteomes" id="UP000199076"/>
    </source>
</evidence>
<evidence type="ECO:0000256" key="1">
    <source>
        <dbReference type="ARBA" id="ARBA00022741"/>
    </source>
</evidence>
<feature type="domain" description="AAA+ ATPase" evidence="5">
    <location>
        <begin position="337"/>
        <end position="474"/>
    </location>
</feature>
<feature type="domain" description="AAA+ ATPase" evidence="5">
    <location>
        <begin position="615"/>
        <end position="749"/>
    </location>
</feature>
<protein>
    <submittedName>
        <fullName evidence="6">AAA+-type ATPase, SpoVK/Ycf46/Vps4 family</fullName>
    </submittedName>
</protein>
<gene>
    <name evidence="6" type="ORF">SAMN05216218_104204</name>
</gene>
<organism evidence="6 7">
    <name type="scientific">Halorientalis regularis</name>
    <dbReference type="NCBI Taxonomy" id="660518"/>
    <lineage>
        <taxon>Archaea</taxon>
        <taxon>Methanobacteriati</taxon>
        <taxon>Methanobacteriota</taxon>
        <taxon>Stenosarchaea group</taxon>
        <taxon>Halobacteria</taxon>
        <taxon>Halobacteriales</taxon>
        <taxon>Haloarculaceae</taxon>
        <taxon>Halorientalis</taxon>
    </lineage>
</organism>
<feature type="region of interest" description="Disordered" evidence="4">
    <location>
        <begin position="244"/>
        <end position="286"/>
    </location>
</feature>
<feature type="compositionally biased region" description="Basic and acidic residues" evidence="4">
    <location>
        <begin position="244"/>
        <end position="257"/>
    </location>
</feature>
<dbReference type="Pfam" id="PF00004">
    <property type="entry name" value="AAA"/>
    <property type="match status" value="2"/>
</dbReference>
<dbReference type="AlphaFoldDB" id="A0A1G7J4W7"/>
<dbReference type="Gene3D" id="3.40.50.300">
    <property type="entry name" value="P-loop containing nucleotide triphosphate hydrolases"/>
    <property type="match status" value="2"/>
</dbReference>
<evidence type="ECO:0000256" key="2">
    <source>
        <dbReference type="ARBA" id="ARBA00022840"/>
    </source>
</evidence>
<dbReference type="STRING" id="660518.SAMN05216218_104204"/>
<dbReference type="PANTHER" id="PTHR23077">
    <property type="entry name" value="AAA-FAMILY ATPASE"/>
    <property type="match status" value="1"/>
</dbReference>
<keyword evidence="1" id="KW-0547">Nucleotide-binding</keyword>
<dbReference type="EMBL" id="FNBK01000004">
    <property type="protein sequence ID" value="SDF19915.1"/>
    <property type="molecule type" value="Genomic_DNA"/>
</dbReference>
<dbReference type="InterPro" id="IPR050168">
    <property type="entry name" value="AAA_ATPase_domain"/>
</dbReference>
<keyword evidence="2" id="KW-0067">ATP-binding</keyword>
<evidence type="ECO:0000259" key="5">
    <source>
        <dbReference type="SMART" id="SM00382"/>
    </source>
</evidence>
<sequence>MSLPPYIYVDHRLPDADKVRDVLDDRTLTPFDEDERLERLHRVFYPVFRVTVRYESDEGQWFGSEQREDTVFLDGLWADNDAHVSRYAEDAGTLLNVATGDYDFGEGPGLGPAVLLQFQVDNDTAGDLIPERVADWARQRDAGRGDQADVFLRKLRENYGLPGEFDPAGFDEVTEVTRVYLPFWLAEYRGETGDHSIMLAFRDPDATEAEFKRHGWLSEFIADDPTRLAEYGYDLSLDRVQKQLSDDEGRAGRDERGASGTTDRSPDRSFGGEDTAGEDEVVQPDGVEMDAGSLVTKQVERGFGDVGGMDDLKETLRHKVIRPLEDPAAFEEYGIGVVNGVLLHGPPGCGKTYIAEALAGEVGHDFVEIGPADLTSKYMGEPAQKVKELFEIARANQPCLLFIDEIDAIAGTRDGDANMNSSEQQMVNQLLTELEDASEDDVVVMGATNLVDDVDGAIRRSGRFDERVEVPPPDTDARREIVEVHLAGRPTAEAIDLEGVVAATAGYAASDLELIAENAARKALRAGEEIDESHLLAAAEELDSSIPDWSGPTDAEDHVEQPDSADLNARSLVDPDPGIDFDDVGGMADLKARLEETVIDPLDDPDRFEDYGLDVLNGLLLHGPPGCGKTYMATALAGELGHSFLDVTPADLTSKWMGKPAQNVADLFAIAAANAPCVLFIDEIDAIAGNRTGGMNTSEQQMVNQLLAELEDVGEDVVVVGATNLLEDIDGAIRRSGRFDERVEVPPPDAEARREILAVHLRDRPLADDLDWSTVVERTEEYAASDLELVAENAARTAMRADAHIDTDHLTGAVERTTSSLDGWAN</sequence>
<dbReference type="InterPro" id="IPR003593">
    <property type="entry name" value="AAA+_ATPase"/>
</dbReference>
<dbReference type="GO" id="GO:0005524">
    <property type="term" value="F:ATP binding"/>
    <property type="evidence" value="ECO:0007669"/>
    <property type="project" value="UniProtKB-KW"/>
</dbReference>
<accession>A0A1G7J4W7</accession>
<evidence type="ECO:0000256" key="4">
    <source>
        <dbReference type="SAM" id="MobiDB-lite"/>
    </source>
</evidence>
<dbReference type="SUPFAM" id="SSF52540">
    <property type="entry name" value="P-loop containing nucleoside triphosphate hydrolases"/>
    <property type="match status" value="2"/>
</dbReference>
<dbReference type="PROSITE" id="PS00674">
    <property type="entry name" value="AAA"/>
    <property type="match status" value="2"/>
</dbReference>
<keyword evidence="7" id="KW-1185">Reference proteome</keyword>
<proteinExistence type="predicted"/>
<evidence type="ECO:0000256" key="3">
    <source>
        <dbReference type="ARBA" id="ARBA00023054"/>
    </source>
</evidence>
<dbReference type="InterPro" id="IPR003959">
    <property type="entry name" value="ATPase_AAA_core"/>
</dbReference>
<dbReference type="GO" id="GO:0016887">
    <property type="term" value="F:ATP hydrolysis activity"/>
    <property type="evidence" value="ECO:0007669"/>
    <property type="project" value="InterPro"/>
</dbReference>
<dbReference type="OrthoDB" id="77269at2157"/>
<dbReference type="PANTHER" id="PTHR23077:SF171">
    <property type="entry name" value="NUCLEAR VALOSIN-CONTAINING PROTEIN-LIKE"/>
    <property type="match status" value="1"/>
</dbReference>
<reference evidence="7" key="1">
    <citation type="submission" date="2016-10" db="EMBL/GenBank/DDBJ databases">
        <authorList>
            <person name="Varghese N."/>
            <person name="Submissions S."/>
        </authorList>
    </citation>
    <scope>NUCLEOTIDE SEQUENCE [LARGE SCALE GENOMIC DNA]</scope>
    <source>
        <strain evidence="7">IBRC-M 10760</strain>
    </source>
</reference>
<name>A0A1G7J4W7_9EURY</name>
<dbReference type="Proteomes" id="UP000199076">
    <property type="component" value="Unassembled WGS sequence"/>
</dbReference>
<evidence type="ECO:0000313" key="6">
    <source>
        <dbReference type="EMBL" id="SDF19915.1"/>
    </source>
</evidence>
<dbReference type="InterPro" id="IPR027417">
    <property type="entry name" value="P-loop_NTPase"/>
</dbReference>
<keyword evidence="3" id="KW-0175">Coiled coil</keyword>
<dbReference type="InterPro" id="IPR003960">
    <property type="entry name" value="ATPase_AAA_CS"/>
</dbReference>
<dbReference type="FunFam" id="3.40.50.300:FF:001025">
    <property type="entry name" value="ATPase family, AAA domain-containing 2B"/>
    <property type="match status" value="2"/>
</dbReference>
<dbReference type="RefSeq" id="WP_092689854.1">
    <property type="nucleotide sequence ID" value="NZ_FNBK01000004.1"/>
</dbReference>
<dbReference type="Gene3D" id="1.10.8.60">
    <property type="match status" value="2"/>
</dbReference>
<dbReference type="SMART" id="SM00382">
    <property type="entry name" value="AAA"/>
    <property type="match status" value="2"/>
</dbReference>